<dbReference type="GO" id="GO:0005524">
    <property type="term" value="F:ATP binding"/>
    <property type="evidence" value="ECO:0007669"/>
    <property type="project" value="InterPro"/>
</dbReference>
<feature type="domain" description="Helicase ATP-binding" evidence="1">
    <location>
        <begin position="13"/>
        <end position="183"/>
    </location>
</feature>
<dbReference type="SMART" id="SM00487">
    <property type="entry name" value="DEXDc"/>
    <property type="match status" value="1"/>
</dbReference>
<dbReference type="InterPro" id="IPR006935">
    <property type="entry name" value="Helicase/UvrB_N"/>
</dbReference>
<dbReference type="PANTHER" id="PTHR33418">
    <property type="entry name" value="HELICASE-ASSOCIATED"/>
    <property type="match status" value="1"/>
</dbReference>
<dbReference type="GO" id="GO:0016787">
    <property type="term" value="F:hydrolase activity"/>
    <property type="evidence" value="ECO:0007669"/>
    <property type="project" value="InterPro"/>
</dbReference>
<dbReference type="InterPro" id="IPR014001">
    <property type="entry name" value="Helicase_ATP-bd"/>
</dbReference>
<dbReference type="PANTHER" id="PTHR33418:SF1">
    <property type="entry name" value="HELICASE-ASSOCIATED DOMAIN-CONTAINING PROTEIN"/>
    <property type="match status" value="1"/>
</dbReference>
<dbReference type="PROSITE" id="PS51192">
    <property type="entry name" value="HELICASE_ATP_BIND_1"/>
    <property type="match status" value="1"/>
</dbReference>
<dbReference type="SUPFAM" id="SSF52540">
    <property type="entry name" value="P-loop containing nucleoside triphosphate hydrolases"/>
    <property type="match status" value="1"/>
</dbReference>
<dbReference type="Pfam" id="PF00271">
    <property type="entry name" value="Helicase_C"/>
    <property type="match status" value="1"/>
</dbReference>
<keyword evidence="2" id="KW-0067">ATP-binding</keyword>
<gene>
    <name evidence="2" type="ORF">Y900_029840</name>
</gene>
<dbReference type="EMBL" id="JALN02000003">
    <property type="protein sequence ID" value="KDE96840.1"/>
    <property type="molecule type" value="Genomic_DNA"/>
</dbReference>
<dbReference type="CDD" id="cd18785">
    <property type="entry name" value="SF2_C"/>
    <property type="match status" value="1"/>
</dbReference>
<dbReference type="InterPro" id="IPR027417">
    <property type="entry name" value="P-loop_NTPase"/>
</dbReference>
<protein>
    <submittedName>
        <fullName evidence="2">Helicase</fullName>
    </submittedName>
</protein>
<dbReference type="eggNOG" id="COG1111">
    <property type="taxonomic scope" value="Bacteria"/>
</dbReference>
<comment type="caution">
    <text evidence="2">The sequence shown here is derived from an EMBL/GenBank/DDBJ whole genome shotgun (WGS) entry which is preliminary data.</text>
</comment>
<dbReference type="GO" id="GO:0003677">
    <property type="term" value="F:DNA binding"/>
    <property type="evidence" value="ECO:0007669"/>
    <property type="project" value="InterPro"/>
</dbReference>
<dbReference type="Gene3D" id="6.10.140.530">
    <property type="match status" value="7"/>
</dbReference>
<name>A0A064C968_9MYCO</name>
<dbReference type="InterPro" id="IPR005114">
    <property type="entry name" value="Helicase_assoc"/>
</dbReference>
<keyword evidence="2" id="KW-0547">Nucleotide-binding</keyword>
<dbReference type="GO" id="GO:0004386">
    <property type="term" value="F:helicase activity"/>
    <property type="evidence" value="ECO:0007669"/>
    <property type="project" value="UniProtKB-KW"/>
</dbReference>
<dbReference type="RefSeq" id="WP_081845445.1">
    <property type="nucleotide sequence ID" value="NZ_JALN02000003.1"/>
</dbReference>
<sequence length="993" mass="110023">MLTLRDYQAAAVAAVDRMDARAQVVAGCGTGKTLMAVHSVAKLLAGQPGSVVLTFPTLGLLEQTYQVWRAEAPFPFSALAVCSQHIVDTEDIVSKELSVESTTSAENLAQWLAATSGVRVVFATYQSVSVLTAAHAIFGAAPFTVMVCDEAHRTAGRRGKPFSAVLDDRKIPAEHRLFFTATPKVHEGAERTHSRAVASMDNPDLYGPRVYTLSTREAIDRGILAPFKVAVIAVADSTVASALKDLRLIRLAAGQQDSVRADHVAAAIALTHAARDYQLSSVLAFHNTIAASKDFAATFTQTHALLRARGLDDQRAAGITHIDGSSSLRERKAAADDILGRRLPDRWNIVTNARCITEGIDIPALDAVFFAEPRSSDVDVAQAVGRAIRKNPHHDRPSLIVLALTVDDSLDAESALSVSQFKKARQVLAALQRHDPTIAADLARLREVLTDPLDDAGPDTSTDLIDIVIPTDLPPRLIEQFLRAFSIHAVESLAQRFEENFAALVDYADEHGHARPPSDYLTPGGKALGRWVNDQRKMYKRNRMPASRIQRFEALPGWAWDTLDARWESAFAELAAYAEEYGHPHPPRMTHRALNQWVTTQRRPHVRQRLTEVRRKRLEDLPGWSWEPRQSRVWDTNFEALAAYAAAHGNAIPPADYVTDSGIALGEWAHEIRSPARRAKLSASNRARLESLPGWSWRAPRSSRAAPTRQRNSWEENFAALAAYAAEHGHTSPPRTAPDNGVGRLSKWASLQRVRYHRGRLSPAYAARLESLPGWAWSAAEARWEQNFTALAAYAAIHGHTDPPPTLLSDSGDAVSEWVRRMRKVARAGRLDSARAARLEALPGWSTAPRRGEKRGWDPNFDELLAYVAEHAHASPPQSYRTPAGTALGVWVSNQRKEYRNGSMARNEPHRIARLESLPGWRWNTFDALWENGFSELQRYATEHGTATPVKAYVAASGHKLGQWAQDQRRNYRRGQLAEHRAQRLETLPGWRW</sequence>
<evidence type="ECO:0000313" key="2">
    <source>
        <dbReference type="EMBL" id="KDE96840.1"/>
    </source>
</evidence>
<evidence type="ECO:0000313" key="3">
    <source>
        <dbReference type="Proteomes" id="UP000022835"/>
    </source>
</evidence>
<keyword evidence="2" id="KW-0378">Hydrolase</keyword>
<accession>A0A064C968</accession>
<organism evidence="2 3">
    <name type="scientific">Mycolicibacterium aromaticivorans JS19b1 = JCM 16368</name>
    <dbReference type="NCBI Taxonomy" id="1440774"/>
    <lineage>
        <taxon>Bacteria</taxon>
        <taxon>Bacillati</taxon>
        <taxon>Actinomycetota</taxon>
        <taxon>Actinomycetes</taxon>
        <taxon>Mycobacteriales</taxon>
        <taxon>Mycobacteriaceae</taxon>
        <taxon>Mycolicibacterium</taxon>
    </lineage>
</organism>
<reference evidence="2" key="1">
    <citation type="submission" date="2014-05" db="EMBL/GenBank/DDBJ databases">
        <title>Genome sequence of Mycobacterium aromaticivorans strain JS19b1T (= DSM 45407T).</title>
        <authorList>
            <person name="Kwak Y."/>
            <person name="Park G.-S."/>
            <person name="Li Q.X."/>
            <person name="Lee S.-E."/>
            <person name="Shin J.-H."/>
        </authorList>
    </citation>
    <scope>NUCLEOTIDE SEQUENCE [LARGE SCALE GENOMIC DNA]</scope>
    <source>
        <strain evidence="2">JS19b1</strain>
    </source>
</reference>
<keyword evidence="3" id="KW-1185">Reference proteome</keyword>
<dbReference type="Proteomes" id="UP000022835">
    <property type="component" value="Unassembled WGS sequence"/>
</dbReference>
<dbReference type="Gene3D" id="3.40.50.300">
    <property type="entry name" value="P-loop containing nucleotide triphosphate hydrolases"/>
    <property type="match status" value="2"/>
</dbReference>
<dbReference type="AlphaFoldDB" id="A0A064C968"/>
<dbReference type="eggNOG" id="COG4889">
    <property type="taxonomic scope" value="Bacteria"/>
</dbReference>
<dbReference type="Pfam" id="PF03457">
    <property type="entry name" value="HA"/>
    <property type="match status" value="7"/>
</dbReference>
<evidence type="ECO:0000259" key="1">
    <source>
        <dbReference type="PROSITE" id="PS51192"/>
    </source>
</evidence>
<dbReference type="OrthoDB" id="9776021at2"/>
<dbReference type="InterPro" id="IPR001650">
    <property type="entry name" value="Helicase_C-like"/>
</dbReference>
<proteinExistence type="predicted"/>
<keyword evidence="2" id="KW-0347">Helicase</keyword>
<dbReference type="Pfam" id="PF04851">
    <property type="entry name" value="ResIII"/>
    <property type="match status" value="1"/>
</dbReference>